<keyword evidence="1" id="KW-0472">Membrane</keyword>
<name>A0A0F7L5L6_9VIRU</name>
<keyword evidence="1" id="KW-1133">Transmembrane helix</keyword>
<proteinExistence type="predicted"/>
<reference evidence="2" key="2">
    <citation type="submission" date="2015-03" db="EMBL/GenBank/DDBJ databases">
        <authorList>
            <person name="Chow C.-E.T."/>
            <person name="Winget D.M."/>
            <person name="White R.A.III."/>
            <person name="Hallam S.J."/>
            <person name="Suttle C.A."/>
        </authorList>
    </citation>
    <scope>NUCLEOTIDE SEQUENCE</scope>
    <source>
        <strain evidence="2">Oxic1_3</strain>
    </source>
</reference>
<reference evidence="2" key="1">
    <citation type="journal article" date="2015" name="Front. Microbiol.">
        <title>Combining genomic sequencing methods to explore viral diversity and reveal potential virus-host interactions.</title>
        <authorList>
            <person name="Chow C.E."/>
            <person name="Winget D.M."/>
            <person name="White R.A.III."/>
            <person name="Hallam S.J."/>
            <person name="Suttle C.A."/>
        </authorList>
    </citation>
    <scope>NUCLEOTIDE SEQUENCE</scope>
    <source>
        <strain evidence="2">Oxic1_3</strain>
    </source>
</reference>
<organism evidence="2">
    <name type="scientific">uncultured marine virus</name>
    <dbReference type="NCBI Taxonomy" id="186617"/>
    <lineage>
        <taxon>Viruses</taxon>
        <taxon>environmental samples</taxon>
    </lineage>
</organism>
<protein>
    <submittedName>
        <fullName evidence="2">Uncharacterized protein</fullName>
    </submittedName>
</protein>
<sequence>MTILNKIIGGVAILALVLSIVGLVGNKQPILKFGAAPATSYSSLGVGTLYVGSGCTDSFSTTCTTTGTSITSFGQLILSNELATTSTGNMTLAANDLMFPTMLMTPNLAALTVTLPTATTLGATYLPNTGDRVRILIVNSTTTAAAIITLAGNTGMTLANASTSAKIIPGGVGLLDIVRTGASSFVASLVPTI</sequence>
<accession>A0A0F7L5L6</accession>
<dbReference type="EMBL" id="KR029598">
    <property type="protein sequence ID" value="AKH47814.1"/>
    <property type="molecule type" value="Genomic_DNA"/>
</dbReference>
<keyword evidence="1" id="KW-0812">Transmembrane</keyword>
<evidence type="ECO:0000256" key="1">
    <source>
        <dbReference type="SAM" id="Phobius"/>
    </source>
</evidence>
<evidence type="ECO:0000313" key="2">
    <source>
        <dbReference type="EMBL" id="AKH47814.1"/>
    </source>
</evidence>
<feature type="transmembrane region" description="Helical" evidence="1">
    <location>
        <begin position="7"/>
        <end position="25"/>
    </location>
</feature>